<organism evidence="1 2">
    <name type="scientific">Paenibacillus peoriae</name>
    <dbReference type="NCBI Taxonomy" id="59893"/>
    <lineage>
        <taxon>Bacteria</taxon>
        <taxon>Bacillati</taxon>
        <taxon>Bacillota</taxon>
        <taxon>Bacilli</taxon>
        <taxon>Bacillales</taxon>
        <taxon>Paenibacillaceae</taxon>
        <taxon>Paenibacillus</taxon>
    </lineage>
</organism>
<reference evidence="1 2" key="1">
    <citation type="submission" date="2020-09" db="EMBL/GenBank/DDBJ databases">
        <title>Characterization of Paenibacillus peoriae strain ZF390 with broad-spectrum antimicrobial activity as a potential biocontrol agent.</title>
        <authorList>
            <person name="Li L."/>
            <person name="Zhao Y."/>
            <person name="Li B."/>
            <person name="Xie X."/>
        </authorList>
    </citation>
    <scope>NUCLEOTIDE SEQUENCE [LARGE SCALE GENOMIC DNA]</scope>
    <source>
        <strain evidence="1 2">ZF390</strain>
    </source>
</reference>
<protein>
    <submittedName>
        <fullName evidence="1">Uncharacterized protein</fullName>
    </submittedName>
</protein>
<name>A0A7H0Y277_9BACL</name>
<proteinExistence type="predicted"/>
<dbReference type="EMBL" id="CP061172">
    <property type="protein sequence ID" value="QNR65185.1"/>
    <property type="molecule type" value="Genomic_DNA"/>
</dbReference>
<dbReference type="AlphaFoldDB" id="A0A7H0Y277"/>
<gene>
    <name evidence="1" type="ORF">IAQ67_14810</name>
</gene>
<accession>A0A7H0Y277</accession>
<dbReference type="Proteomes" id="UP000516384">
    <property type="component" value="Chromosome"/>
</dbReference>
<evidence type="ECO:0000313" key="2">
    <source>
        <dbReference type="Proteomes" id="UP000516384"/>
    </source>
</evidence>
<sequence length="241" mass="26997">MDQFYERCESQMAAEKKNSSKTYSVSSQNTVAESTIALRNVIKQEHELDVDVKVRIHGWPTTLHLAKLAMKDMVAGTEGWESNCREIPDYLDNGKNKGILNVIDAKGTRVNKGLELIIFKSEGEKIHRPRAIPKNLAKYSKVAYAIMSIRSIIRELYGVDASIEVQAKVKISEYHLIPSVNPNVTIETAREILSSVAIGTKWVKHELTNQYTSSWGTYDLGISGNNVNFSISIDLPNKSQN</sequence>
<evidence type="ECO:0000313" key="1">
    <source>
        <dbReference type="EMBL" id="QNR65185.1"/>
    </source>
</evidence>